<dbReference type="Pfam" id="PF14248">
    <property type="entry name" value="DUF4345"/>
    <property type="match status" value="1"/>
</dbReference>
<keyword evidence="2" id="KW-0812">Transmembrane</keyword>
<feature type="transmembrane region" description="Helical" evidence="2">
    <location>
        <begin position="105"/>
        <end position="124"/>
    </location>
</feature>
<evidence type="ECO:0000256" key="1">
    <source>
        <dbReference type="SAM" id="MobiDB-lite"/>
    </source>
</evidence>
<comment type="caution">
    <text evidence="3">The sequence shown here is derived from an EMBL/GenBank/DDBJ whole genome shotgun (WGS) entry which is preliminary data.</text>
</comment>
<feature type="transmembrane region" description="Helical" evidence="2">
    <location>
        <begin position="75"/>
        <end position="93"/>
    </location>
</feature>
<proteinExistence type="predicted"/>
<keyword evidence="2" id="KW-1133">Transmembrane helix</keyword>
<dbReference type="Proteomes" id="UP000704529">
    <property type="component" value="Unassembled WGS sequence"/>
</dbReference>
<evidence type="ECO:0000313" key="3">
    <source>
        <dbReference type="EMBL" id="MBN3559467.1"/>
    </source>
</evidence>
<evidence type="ECO:0000256" key="2">
    <source>
        <dbReference type="SAM" id="Phobius"/>
    </source>
</evidence>
<feature type="transmembrane region" description="Helical" evidence="2">
    <location>
        <begin position="130"/>
        <end position="148"/>
    </location>
</feature>
<evidence type="ECO:0000313" key="4">
    <source>
        <dbReference type="Proteomes" id="UP000704529"/>
    </source>
</evidence>
<reference evidence="3" key="1">
    <citation type="submission" date="2021-01" db="EMBL/GenBank/DDBJ databases">
        <title>Genome Sequencing of Type Strains.</title>
        <authorList>
            <person name="Lemaire J.F."/>
            <person name="Inderbitzin P."/>
            <person name="Collins S.B."/>
            <person name="Wespe N."/>
            <person name="Knight-Connoni V."/>
        </authorList>
    </citation>
    <scope>NUCLEOTIDE SEQUENCE</scope>
    <source>
        <strain evidence="3">DSM 14562</strain>
    </source>
</reference>
<organism evidence="3 4">
    <name type="scientific">Sphingomonas yabuuchiae</name>
    <dbReference type="NCBI Taxonomy" id="172044"/>
    <lineage>
        <taxon>Bacteria</taxon>
        <taxon>Pseudomonadati</taxon>
        <taxon>Pseudomonadota</taxon>
        <taxon>Alphaproteobacteria</taxon>
        <taxon>Sphingomonadales</taxon>
        <taxon>Sphingomonadaceae</taxon>
        <taxon>Sphingomonas</taxon>
    </lineage>
</organism>
<dbReference type="InterPro" id="IPR025597">
    <property type="entry name" value="DUF4345"/>
</dbReference>
<sequence length="156" mass="16595">MPDRLHGRGPHLAARHSCPQGNPGLSVTPTERRALQAVVAIACLVPLTIGGISIVRGPGWLDHAPAIPTDLDSQFRYVSGIFFALGLAFTTCVRGIERKGARFRLLGLLVVAGGLARLLSWATVGAPSPGHRLGLVMELGVVPLLMLWQARIARGR</sequence>
<keyword evidence="2" id="KW-0472">Membrane</keyword>
<feature type="transmembrane region" description="Helical" evidence="2">
    <location>
        <begin position="34"/>
        <end position="55"/>
    </location>
</feature>
<dbReference type="EMBL" id="JAFHKU010000132">
    <property type="protein sequence ID" value="MBN3559467.1"/>
    <property type="molecule type" value="Genomic_DNA"/>
</dbReference>
<name>A0AA41DFB6_9SPHN</name>
<dbReference type="AlphaFoldDB" id="A0AA41DFB6"/>
<protein>
    <submittedName>
        <fullName evidence="3">DUF4345 domain-containing protein</fullName>
    </submittedName>
</protein>
<accession>A0AA41DFB6</accession>
<gene>
    <name evidence="3" type="ORF">JYA60_14645</name>
</gene>
<feature type="region of interest" description="Disordered" evidence="1">
    <location>
        <begin position="1"/>
        <end position="26"/>
    </location>
</feature>